<dbReference type="InterPro" id="IPR019734">
    <property type="entry name" value="TPR_rpt"/>
</dbReference>
<feature type="repeat" description="TPR" evidence="1">
    <location>
        <begin position="439"/>
        <end position="472"/>
    </location>
</feature>
<dbReference type="RefSeq" id="WP_066783357.1">
    <property type="nucleotide sequence ID" value="NZ_LWQS01000034.1"/>
</dbReference>
<gene>
    <name evidence="2" type="ORF">A6A03_09035</name>
</gene>
<name>A0A178MGE1_9CHLR</name>
<accession>A0A178MGE1</accession>
<dbReference type="Proteomes" id="UP000078287">
    <property type="component" value="Unassembled WGS sequence"/>
</dbReference>
<sequence length="698" mass="73741">MAALDDPAAVAPLIAARLGAQGDEAEAALIALLAQRSFLLVLDNFEQLVPAAPLIARLLAAAPRLSVLITSRVPLRLRAETRFPVKPLALPATRRVSAVAAAPATRLFCERAAAVNPAFALGAANAATIATLCQRLDGLPLAIELAAARADALEPAALLTSLDAGIAEFAGGFADLPAHQRSLQAAIAWSERLLEPAARDGFARLGVFAGTFDAPAAAALGVASLDPLVEAGLVQADASGRLHLLETIRVFAAERLRAHPEAANIYARHAAYFANLAETAGPLLESAAAATTLKQLDAELPNLRAALRWSLQADGGVVAARITAALRVYWLSRRAIYEGRLVEPLLVAGPAQAIPPALRGSALIAVGYLASQQGALHAGDLLAQGIALARQAGQEADVAQGLAYQGMLNRFPGNLERYAAILNEAIAIARRIAAPAPLAYALNQLGVGYYIHGHYHKALPMLREAVDLVKHNGDQIMVHRYRCDLAEALRSRGDLLPARRIFAGLIAELAAGGDAMALWEAHLRLASIDLEEGAIAAAESNLAAAGAIIAEMSIRYGRVSWLRQQGYLAIAAADRDAAVAHLSMAQKEAYDVYLPEEVSAALIGLAYLHLNADRRLAARLCGAGEGLLTRYQLRRDRLAGRLRQAVRETFTAAEHELANEAAQTVIDRLPRLAFANVVAARDTVRLDRVIATALRGAP</sequence>
<reference evidence="2 3" key="1">
    <citation type="submission" date="2016-04" db="EMBL/GenBank/DDBJ databases">
        <title>Chloroflexus islandicus sp. nov., a thermophilic filamentous anoxygenic phototrophic bacterium from geyser Strokkur (Iceland).</title>
        <authorList>
            <person name="Gaisin V.A."/>
            <person name="Kalashnikov A.M."/>
            <person name="Sukhacheva M.V."/>
            <person name="Grouzdev D.S."/>
            <person name="Ivanov T.M."/>
            <person name="Kuznetsov B."/>
            <person name="Gorlenko V.M."/>
        </authorList>
    </citation>
    <scope>NUCLEOTIDE SEQUENCE [LARGE SCALE GENOMIC DNA]</scope>
    <source>
        <strain evidence="3">isl-2</strain>
    </source>
</reference>
<dbReference type="SUPFAM" id="SSF48452">
    <property type="entry name" value="TPR-like"/>
    <property type="match status" value="1"/>
</dbReference>
<dbReference type="PANTHER" id="PTHR47691">
    <property type="entry name" value="REGULATOR-RELATED"/>
    <property type="match status" value="1"/>
</dbReference>
<dbReference type="STRING" id="1707952.A6A03_09035"/>
<evidence type="ECO:0000313" key="2">
    <source>
        <dbReference type="EMBL" id="OAN47771.1"/>
    </source>
</evidence>
<dbReference type="AlphaFoldDB" id="A0A178MGE1"/>
<evidence type="ECO:0000313" key="3">
    <source>
        <dbReference type="Proteomes" id="UP000078287"/>
    </source>
</evidence>
<keyword evidence="1" id="KW-0802">TPR repeat</keyword>
<keyword evidence="3" id="KW-1185">Reference proteome</keyword>
<dbReference type="OrthoDB" id="9812579at2"/>
<dbReference type="PROSITE" id="PS50005">
    <property type="entry name" value="TPR"/>
    <property type="match status" value="1"/>
</dbReference>
<organism evidence="2 3">
    <name type="scientific">Chloroflexus islandicus</name>
    <dbReference type="NCBI Taxonomy" id="1707952"/>
    <lineage>
        <taxon>Bacteria</taxon>
        <taxon>Bacillati</taxon>
        <taxon>Chloroflexota</taxon>
        <taxon>Chloroflexia</taxon>
        <taxon>Chloroflexales</taxon>
        <taxon>Chloroflexineae</taxon>
        <taxon>Chloroflexaceae</taxon>
        <taxon>Chloroflexus</taxon>
    </lineage>
</organism>
<proteinExistence type="predicted"/>
<protein>
    <submittedName>
        <fullName evidence="2">Uncharacterized protein</fullName>
    </submittedName>
</protein>
<dbReference type="PANTHER" id="PTHR47691:SF3">
    <property type="entry name" value="HTH-TYPE TRANSCRIPTIONAL REGULATOR RV0890C-RELATED"/>
    <property type="match status" value="1"/>
</dbReference>
<comment type="caution">
    <text evidence="2">The sequence shown here is derived from an EMBL/GenBank/DDBJ whole genome shotgun (WGS) entry which is preliminary data.</text>
</comment>
<dbReference type="Gene3D" id="1.25.40.10">
    <property type="entry name" value="Tetratricopeptide repeat domain"/>
    <property type="match status" value="1"/>
</dbReference>
<dbReference type="InterPro" id="IPR011990">
    <property type="entry name" value="TPR-like_helical_dom_sf"/>
</dbReference>
<dbReference type="EMBL" id="LWQS01000034">
    <property type="protein sequence ID" value="OAN47771.1"/>
    <property type="molecule type" value="Genomic_DNA"/>
</dbReference>
<evidence type="ECO:0000256" key="1">
    <source>
        <dbReference type="PROSITE-ProRule" id="PRU00339"/>
    </source>
</evidence>